<accession>A0A9P1CUV7</accession>
<name>A0A9P1CUV7_9DINO</name>
<protein>
    <submittedName>
        <fullName evidence="2">SAM domain-containing protein</fullName>
    </submittedName>
</protein>
<sequence length="352" mass="40033">FCAIKAPEVELERLDEWPAEDLNNILHAHDQLQPLFPDALPCGWKQALERTLAKPFQLSEKDLILCALQKWRALGLQSLLEKLCQESLERQVKQQVLKELDNVHEMIMDPMQRQTAASKLGGLNLTDLQSAAFNEAKRSLQEYRCLLNARNVEDDKAIQWALESFNFKGLKELLGEAPGTASAETAATKLFHQRLDAIKHVVLDRLTLAGRSLLEPEKFATEFRSLKAAEREIGEYLKLYQETNLTEEVQKIGQQATDHVQTMLEKIKAEIERKSYDSCLDHADELQALVDQWRSLEVFTTTQLSETDRAILKALPVLSLLGFAVVVQRAVRSHHEKLFSTPEMSFPCSPDF</sequence>
<organism evidence="1">
    <name type="scientific">Cladocopium goreaui</name>
    <dbReference type="NCBI Taxonomy" id="2562237"/>
    <lineage>
        <taxon>Eukaryota</taxon>
        <taxon>Sar</taxon>
        <taxon>Alveolata</taxon>
        <taxon>Dinophyceae</taxon>
        <taxon>Suessiales</taxon>
        <taxon>Symbiodiniaceae</taxon>
        <taxon>Cladocopium</taxon>
    </lineage>
</organism>
<feature type="non-terminal residue" evidence="1">
    <location>
        <position position="1"/>
    </location>
</feature>
<gene>
    <name evidence="1" type="ORF">C1SCF055_LOCUS25004</name>
</gene>
<keyword evidence="3" id="KW-1185">Reference proteome</keyword>
<dbReference type="EMBL" id="CAMXCT020002534">
    <property type="protein sequence ID" value="CAL1152104.1"/>
    <property type="molecule type" value="Genomic_DNA"/>
</dbReference>
<evidence type="ECO:0000313" key="1">
    <source>
        <dbReference type="EMBL" id="CAI3998729.1"/>
    </source>
</evidence>
<reference evidence="1" key="1">
    <citation type="submission" date="2022-10" db="EMBL/GenBank/DDBJ databases">
        <authorList>
            <person name="Chen Y."/>
            <person name="Dougan E. K."/>
            <person name="Chan C."/>
            <person name="Rhodes N."/>
            <person name="Thang M."/>
        </authorList>
    </citation>
    <scope>NUCLEOTIDE SEQUENCE</scope>
</reference>
<dbReference type="AlphaFoldDB" id="A0A9P1CUV7"/>
<dbReference type="EMBL" id="CAMXCT030002534">
    <property type="protein sequence ID" value="CAL4786041.1"/>
    <property type="molecule type" value="Genomic_DNA"/>
</dbReference>
<evidence type="ECO:0000313" key="3">
    <source>
        <dbReference type="Proteomes" id="UP001152797"/>
    </source>
</evidence>
<evidence type="ECO:0000313" key="2">
    <source>
        <dbReference type="EMBL" id="CAL4786041.1"/>
    </source>
</evidence>
<dbReference type="Proteomes" id="UP001152797">
    <property type="component" value="Unassembled WGS sequence"/>
</dbReference>
<proteinExistence type="predicted"/>
<reference evidence="2 3" key="2">
    <citation type="submission" date="2024-05" db="EMBL/GenBank/DDBJ databases">
        <authorList>
            <person name="Chen Y."/>
            <person name="Shah S."/>
            <person name="Dougan E. K."/>
            <person name="Thang M."/>
            <person name="Chan C."/>
        </authorList>
    </citation>
    <scope>NUCLEOTIDE SEQUENCE [LARGE SCALE GENOMIC DNA]</scope>
</reference>
<dbReference type="EMBL" id="CAMXCT010002534">
    <property type="protein sequence ID" value="CAI3998729.1"/>
    <property type="molecule type" value="Genomic_DNA"/>
</dbReference>
<comment type="caution">
    <text evidence="1">The sequence shown here is derived from an EMBL/GenBank/DDBJ whole genome shotgun (WGS) entry which is preliminary data.</text>
</comment>
<dbReference type="OrthoDB" id="420441at2759"/>